<evidence type="ECO:0000313" key="2">
    <source>
        <dbReference type="Proteomes" id="UP000245876"/>
    </source>
</evidence>
<evidence type="ECO:0000313" key="1">
    <source>
        <dbReference type="EMBL" id="PWG66757.1"/>
    </source>
</evidence>
<accession>A0A2U2NCD8</accession>
<dbReference type="EMBL" id="QFFM01000003">
    <property type="protein sequence ID" value="PWG66757.1"/>
    <property type="molecule type" value="Genomic_DNA"/>
</dbReference>
<sequence length="120" mass="13345">MINQAYKHYLLEAVKENVRSKHNREIITRFIEQLDSERGSSEPSVFAYGAASGAHVVTVRTARQVADQGSQFEGLADDQLDSIAEDWAWNLRSGLEDSPLDAKAFADATAYNGYGETEEF</sequence>
<protein>
    <submittedName>
        <fullName evidence="1">Uncharacterized protein</fullName>
    </submittedName>
</protein>
<organism evidence="1 2">
    <name type="scientific">Bifidobacterium callitrichidarum</name>
    <dbReference type="NCBI Taxonomy" id="2052941"/>
    <lineage>
        <taxon>Bacteria</taxon>
        <taxon>Bacillati</taxon>
        <taxon>Actinomycetota</taxon>
        <taxon>Actinomycetes</taxon>
        <taxon>Bifidobacteriales</taxon>
        <taxon>Bifidobacteriaceae</taxon>
        <taxon>Bifidobacterium</taxon>
    </lineage>
</organism>
<dbReference type="RefSeq" id="WP_109056326.1">
    <property type="nucleotide sequence ID" value="NZ_QFFM01000003.1"/>
</dbReference>
<gene>
    <name evidence="1" type="ORF">DF196_02310</name>
</gene>
<name>A0A2U2NCD8_9BIFI</name>
<comment type="caution">
    <text evidence="1">The sequence shown here is derived from an EMBL/GenBank/DDBJ whole genome shotgun (WGS) entry which is preliminary data.</text>
</comment>
<reference evidence="1 2" key="1">
    <citation type="journal article" date="2018" name="Int. J. Syst. Evol. Microbiol.">
        <title>Bifidobacterium callitrichidarum sp. nov. from the faeces of the emperor tamarin (Saguinus imperator).</title>
        <authorList>
            <person name="Modesto M."/>
            <person name="Michelini S."/>
            <person name="Sansosti M.C."/>
            <person name="De Filippo C."/>
            <person name="Cavalieri D."/>
            <person name="Qvirist L."/>
            <person name="Andlid T."/>
            <person name="Spiezio C."/>
            <person name="Sandri C."/>
            <person name="Pascarelli S."/>
            <person name="Sgorbati B."/>
            <person name="Mattarelli P."/>
        </authorList>
    </citation>
    <scope>NUCLEOTIDE SEQUENCE [LARGE SCALE GENOMIC DNA]</scope>
    <source>
        <strain evidence="1 2">TRI 5</strain>
    </source>
</reference>
<keyword evidence="2" id="KW-1185">Reference proteome</keyword>
<dbReference type="AlphaFoldDB" id="A0A2U2NCD8"/>
<dbReference type="Proteomes" id="UP000245876">
    <property type="component" value="Unassembled WGS sequence"/>
</dbReference>
<proteinExistence type="predicted"/>